<gene>
    <name evidence="6" type="ORF">XA3_12500</name>
</gene>
<evidence type="ECO:0000256" key="3">
    <source>
        <dbReference type="ARBA" id="ARBA00022989"/>
    </source>
</evidence>
<dbReference type="EMBL" id="AP026802">
    <property type="protein sequence ID" value="BDR58809.1"/>
    <property type="molecule type" value="Genomic_DNA"/>
</dbReference>
<evidence type="ECO:0000256" key="4">
    <source>
        <dbReference type="ARBA" id="ARBA00023136"/>
    </source>
</evidence>
<protein>
    <recommendedName>
        <fullName evidence="8">Colicin V production protein</fullName>
    </recommendedName>
</protein>
<evidence type="ECO:0008006" key="8">
    <source>
        <dbReference type="Google" id="ProtNLM"/>
    </source>
</evidence>
<dbReference type="GO" id="GO:0016020">
    <property type="term" value="C:membrane"/>
    <property type="evidence" value="ECO:0007669"/>
    <property type="project" value="UniProtKB-SubCell"/>
</dbReference>
<feature type="transmembrane region" description="Helical" evidence="5">
    <location>
        <begin position="27"/>
        <end position="47"/>
    </location>
</feature>
<feature type="transmembrane region" description="Helical" evidence="5">
    <location>
        <begin position="118"/>
        <end position="142"/>
    </location>
</feature>
<dbReference type="KEGG" id="xap:XA3_12500"/>
<evidence type="ECO:0000256" key="5">
    <source>
        <dbReference type="SAM" id="Phobius"/>
    </source>
</evidence>
<name>A0AAU9D4W3_9LACO</name>
<dbReference type="Proteomes" id="UP001321861">
    <property type="component" value="Chromosome"/>
</dbReference>
<dbReference type="GO" id="GO:0009403">
    <property type="term" value="P:toxin biosynthetic process"/>
    <property type="evidence" value="ECO:0007669"/>
    <property type="project" value="InterPro"/>
</dbReference>
<comment type="subcellular location">
    <subcellularLocation>
        <location evidence="1">Membrane</location>
        <topology evidence="1">Multi-pass membrane protein</topology>
    </subcellularLocation>
</comment>
<evidence type="ECO:0000256" key="1">
    <source>
        <dbReference type="ARBA" id="ARBA00004141"/>
    </source>
</evidence>
<dbReference type="Pfam" id="PF02674">
    <property type="entry name" value="Colicin_V"/>
    <property type="match status" value="1"/>
</dbReference>
<accession>A0AAU9D4W3</accession>
<keyword evidence="7" id="KW-1185">Reference proteome</keyword>
<keyword evidence="3 5" id="KW-1133">Transmembrane helix</keyword>
<feature type="transmembrane region" description="Helical" evidence="5">
    <location>
        <begin position="79"/>
        <end position="97"/>
    </location>
</feature>
<organism evidence="6 7">
    <name type="scientific">Xylocopilactobacillus apicola</name>
    <dbReference type="NCBI Taxonomy" id="2932184"/>
    <lineage>
        <taxon>Bacteria</taxon>
        <taxon>Bacillati</taxon>
        <taxon>Bacillota</taxon>
        <taxon>Bacilli</taxon>
        <taxon>Lactobacillales</taxon>
        <taxon>Lactobacillaceae</taxon>
        <taxon>Xylocopilactobacillus</taxon>
    </lineage>
</organism>
<dbReference type="AlphaFoldDB" id="A0AAU9D4W3"/>
<evidence type="ECO:0000313" key="7">
    <source>
        <dbReference type="Proteomes" id="UP001321861"/>
    </source>
</evidence>
<keyword evidence="2 5" id="KW-0812">Transmembrane</keyword>
<reference evidence="6 7" key="1">
    <citation type="journal article" date="2023" name="Microbiol. Spectr.">
        <title>Symbiosis of Carpenter Bees with Uncharacterized Lactic Acid Bacteria Showing NAD Auxotrophy.</title>
        <authorList>
            <person name="Kawasaki S."/>
            <person name="Ozawa K."/>
            <person name="Mori T."/>
            <person name="Yamamoto A."/>
            <person name="Ito M."/>
            <person name="Ohkuma M."/>
            <person name="Sakamoto M."/>
            <person name="Matsutani M."/>
        </authorList>
    </citation>
    <scope>NUCLEOTIDE SEQUENCE [LARGE SCALE GENOMIC DNA]</scope>
    <source>
        <strain evidence="6 7">XA3</strain>
    </source>
</reference>
<proteinExistence type="predicted"/>
<keyword evidence="4 5" id="KW-0472">Membrane</keyword>
<evidence type="ECO:0000313" key="6">
    <source>
        <dbReference type="EMBL" id="BDR58809.1"/>
    </source>
</evidence>
<evidence type="ECO:0000256" key="2">
    <source>
        <dbReference type="ARBA" id="ARBA00022692"/>
    </source>
</evidence>
<dbReference type="InterPro" id="IPR003825">
    <property type="entry name" value="Colicin-V_CvpA"/>
</dbReference>
<sequence length="174" mass="20256">MFSFLICGWIAYSIYFSVKRGFKLETIMFAGYVISGIAAIFFARLFWRVFSLYVPYSSVINEKPLYFYSKVNVFDVEESFYRIVTFMIFYFLFCLLMRFVEVFIKKLQFSETPTNLKVVTGVLGFMTGTFSLYLIFSALAMVPLSGLQNTLTHSFLVNGLIKGPFGWIFNQLWL</sequence>
<dbReference type="RefSeq" id="WP_317634639.1">
    <property type="nucleotide sequence ID" value="NZ_AP026802.1"/>
</dbReference>